<organism evidence="10 11">
    <name type="scientific">Labrys monachus</name>
    <dbReference type="NCBI Taxonomy" id="217067"/>
    <lineage>
        <taxon>Bacteria</taxon>
        <taxon>Pseudomonadati</taxon>
        <taxon>Pseudomonadota</taxon>
        <taxon>Alphaproteobacteria</taxon>
        <taxon>Hyphomicrobiales</taxon>
        <taxon>Xanthobacteraceae</taxon>
        <taxon>Labrys</taxon>
    </lineage>
</organism>
<gene>
    <name evidence="10" type="ORF">J3R73_000192</name>
</gene>
<evidence type="ECO:0000259" key="9">
    <source>
        <dbReference type="PROSITE" id="PS50192"/>
    </source>
</evidence>
<keyword evidence="11" id="KW-1185">Reference proteome</keyword>
<dbReference type="SMART" id="SM00086">
    <property type="entry name" value="PAC"/>
    <property type="match status" value="2"/>
</dbReference>
<comment type="similarity">
    <text evidence="4">Belongs to the methyl-accepting chemotaxis (MCP) protein family.</text>
</comment>
<keyword evidence="5" id="KW-0807">Transducer</keyword>
<dbReference type="Pfam" id="PF01814">
    <property type="entry name" value="Hemerythrin"/>
    <property type="match status" value="1"/>
</dbReference>
<feature type="domain" description="T-SNARE coiled-coil homology" evidence="9">
    <location>
        <begin position="409"/>
        <end position="471"/>
    </location>
</feature>
<dbReference type="NCBIfam" id="NF033749">
    <property type="entry name" value="bact_hemeryth"/>
    <property type="match status" value="1"/>
</dbReference>
<keyword evidence="3" id="KW-0408">Iron</keyword>
<sequence>MHLFSTTRERNAKLEALDRSQAVIEFDMAGKVITANENFLAVLGYDLGEIVGRHHSMFVDPKERDGADYRVFWDNLRRSRFQAGEFHRIGKGGKDVWIQASYNPLLDRSGRPFKVVKFAADTTAEKLRNAEFQGRIAAIDKAQAVISFELDGTVIDANQNFLDALGYRLDEIKGRHHSVFVEPAHRDSAEYRAFWEALRAGRFQAAEYKRIGKGGRVVWIQASYNPIFDLTGRPFKVVKFATDMTEQVEERARRAEVQKGIDGDLGAIAEAIATTTQQAEAAAAASAQTSSNVQAVAAGSEELAQSVGEISRQVAQALKIAKGAVAEAGRTNTTANTLLVGTQTIGKVVDLINSIAAQTNLLALNATIEAARAGEAGKGFAVVASEVKQLAAQTARATDEIAAEIGRVQGNTREVVEAIASISSTITRINEISSDIATAVEQQAAVTQDMSANMNTAAQGVEAIASGVREIAGWTQLIGGSARKIKDASLSIVAPKGASSVGMEKAGSSLMTWSDGLSVGVTALDTEHQRLIEMVNQLWDGMQSGAGNAAVGQVLDGLIAYTASHFKHEEELFAKTGYPATAGHKQEHDELTRQVLDVQAKYKSGVYSVLSLEVLTFLKKWLVNHIQGSDQRYGSHLNAMGIR</sequence>
<accession>A0ABU0F712</accession>
<feature type="domain" description="PAC" evidence="8">
    <location>
        <begin position="82"/>
        <end position="134"/>
    </location>
</feature>
<dbReference type="EMBL" id="JAUSVK010000001">
    <property type="protein sequence ID" value="MDQ0390400.1"/>
    <property type="molecule type" value="Genomic_DNA"/>
</dbReference>
<dbReference type="InterPro" id="IPR013655">
    <property type="entry name" value="PAS_fold_3"/>
</dbReference>
<dbReference type="Proteomes" id="UP001237448">
    <property type="component" value="Unassembled WGS sequence"/>
</dbReference>
<dbReference type="InterPro" id="IPR035938">
    <property type="entry name" value="Hemerythrin-like_sf"/>
</dbReference>
<dbReference type="SUPFAM" id="SSF58104">
    <property type="entry name" value="Methyl-accepting chemotaxis protein (MCP) signaling domain"/>
    <property type="match status" value="1"/>
</dbReference>
<dbReference type="InterPro" id="IPR000014">
    <property type="entry name" value="PAS"/>
</dbReference>
<comment type="caution">
    <text evidence="10">The sequence shown here is derived from an EMBL/GenBank/DDBJ whole genome shotgun (WGS) entry which is preliminary data.</text>
</comment>
<evidence type="ECO:0000256" key="2">
    <source>
        <dbReference type="ARBA" id="ARBA00022723"/>
    </source>
</evidence>
<feature type="domain" description="PAS" evidence="7">
    <location>
        <begin position="145"/>
        <end position="201"/>
    </location>
</feature>
<evidence type="ECO:0000259" key="7">
    <source>
        <dbReference type="PROSITE" id="PS50112"/>
    </source>
</evidence>
<evidence type="ECO:0000313" key="11">
    <source>
        <dbReference type="Proteomes" id="UP001237448"/>
    </source>
</evidence>
<dbReference type="InterPro" id="IPR000727">
    <property type="entry name" value="T_SNARE_dom"/>
</dbReference>
<dbReference type="PROSITE" id="PS50192">
    <property type="entry name" value="T_SNARE"/>
    <property type="match status" value="1"/>
</dbReference>
<feature type="domain" description="Methyl-accepting transducer" evidence="6">
    <location>
        <begin position="257"/>
        <end position="479"/>
    </location>
</feature>
<dbReference type="InterPro" id="IPR035965">
    <property type="entry name" value="PAS-like_dom_sf"/>
</dbReference>
<dbReference type="PRINTS" id="PR00260">
    <property type="entry name" value="CHEMTRNSDUCR"/>
</dbReference>
<dbReference type="SUPFAM" id="SSF47188">
    <property type="entry name" value="Hemerythrin-like"/>
    <property type="match status" value="1"/>
</dbReference>
<evidence type="ECO:0000313" key="10">
    <source>
        <dbReference type="EMBL" id="MDQ0390400.1"/>
    </source>
</evidence>
<dbReference type="InterPro" id="IPR050903">
    <property type="entry name" value="Bact_Chemotaxis_MeTrfase"/>
</dbReference>
<keyword evidence="2" id="KW-0479">Metal-binding</keyword>
<dbReference type="Gene3D" id="1.10.287.950">
    <property type="entry name" value="Methyl-accepting chemotaxis protein"/>
    <property type="match status" value="1"/>
</dbReference>
<comment type="similarity">
    <text evidence="1">Belongs to the hemerythrin family.</text>
</comment>
<dbReference type="PANTHER" id="PTHR24422:SF10">
    <property type="entry name" value="CHEMOTAXIS PROTEIN METHYLTRANSFERASE 2"/>
    <property type="match status" value="1"/>
</dbReference>
<dbReference type="CDD" id="cd12107">
    <property type="entry name" value="Hemerythrin"/>
    <property type="match status" value="1"/>
</dbReference>
<evidence type="ECO:0000256" key="4">
    <source>
        <dbReference type="ARBA" id="ARBA00029447"/>
    </source>
</evidence>
<dbReference type="InterPro" id="IPR004090">
    <property type="entry name" value="Chemotax_Me-accpt_rcpt"/>
</dbReference>
<dbReference type="InterPro" id="IPR001610">
    <property type="entry name" value="PAC"/>
</dbReference>
<feature type="domain" description="PAC" evidence="8">
    <location>
        <begin position="204"/>
        <end position="256"/>
    </location>
</feature>
<dbReference type="SMART" id="SM00091">
    <property type="entry name" value="PAS"/>
    <property type="match status" value="2"/>
</dbReference>
<evidence type="ECO:0000256" key="1">
    <source>
        <dbReference type="ARBA" id="ARBA00010587"/>
    </source>
</evidence>
<dbReference type="SUPFAM" id="SSF55785">
    <property type="entry name" value="PYP-like sensor domain (PAS domain)"/>
    <property type="match status" value="2"/>
</dbReference>
<dbReference type="InterPro" id="IPR004089">
    <property type="entry name" value="MCPsignal_dom"/>
</dbReference>
<dbReference type="InterPro" id="IPR016131">
    <property type="entry name" value="Haemerythrin_Fe_BS"/>
</dbReference>
<dbReference type="Pfam" id="PF08447">
    <property type="entry name" value="PAS_3"/>
    <property type="match status" value="2"/>
</dbReference>
<evidence type="ECO:0000259" key="8">
    <source>
        <dbReference type="PROSITE" id="PS50113"/>
    </source>
</evidence>
<dbReference type="PANTHER" id="PTHR24422">
    <property type="entry name" value="CHEMOTAXIS PROTEIN METHYLTRANSFERASE"/>
    <property type="match status" value="1"/>
</dbReference>
<dbReference type="PROSITE" id="PS50111">
    <property type="entry name" value="CHEMOTAXIS_TRANSDUC_2"/>
    <property type="match status" value="1"/>
</dbReference>
<dbReference type="Gene3D" id="1.20.120.50">
    <property type="entry name" value="Hemerythrin-like"/>
    <property type="match status" value="1"/>
</dbReference>
<evidence type="ECO:0000256" key="5">
    <source>
        <dbReference type="PROSITE-ProRule" id="PRU00284"/>
    </source>
</evidence>
<reference evidence="10 11" key="1">
    <citation type="submission" date="2023-07" db="EMBL/GenBank/DDBJ databases">
        <title>Genomic Encyclopedia of Type Strains, Phase IV (KMG-IV): sequencing the most valuable type-strain genomes for metagenomic binning, comparative biology and taxonomic classification.</title>
        <authorList>
            <person name="Goeker M."/>
        </authorList>
    </citation>
    <scope>NUCLEOTIDE SEQUENCE [LARGE SCALE GENOMIC DNA]</scope>
    <source>
        <strain evidence="10 11">DSM 5896</strain>
    </source>
</reference>
<dbReference type="SMART" id="SM00283">
    <property type="entry name" value="MA"/>
    <property type="match status" value="1"/>
</dbReference>
<evidence type="ECO:0000259" key="6">
    <source>
        <dbReference type="PROSITE" id="PS50111"/>
    </source>
</evidence>
<dbReference type="CDD" id="cd00130">
    <property type="entry name" value="PAS"/>
    <property type="match status" value="2"/>
</dbReference>
<feature type="domain" description="PAS" evidence="7">
    <location>
        <begin position="23"/>
        <end position="65"/>
    </location>
</feature>
<dbReference type="PROSITE" id="PS50113">
    <property type="entry name" value="PAC"/>
    <property type="match status" value="2"/>
</dbReference>
<dbReference type="NCBIfam" id="TIGR02481">
    <property type="entry name" value="hemeryth_dom"/>
    <property type="match status" value="1"/>
</dbReference>
<protein>
    <submittedName>
        <fullName evidence="10">Methyl-accepting chemotaxis protein</fullName>
    </submittedName>
</protein>
<evidence type="ECO:0000256" key="3">
    <source>
        <dbReference type="ARBA" id="ARBA00023004"/>
    </source>
</evidence>
<proteinExistence type="inferred from homology"/>
<dbReference type="PROSITE" id="PS00550">
    <property type="entry name" value="HEMERYTHRINS"/>
    <property type="match status" value="1"/>
</dbReference>
<dbReference type="InterPro" id="IPR012827">
    <property type="entry name" value="Hemerythrin_metal-bd"/>
</dbReference>
<dbReference type="NCBIfam" id="TIGR00229">
    <property type="entry name" value="sensory_box"/>
    <property type="match status" value="2"/>
</dbReference>
<dbReference type="InterPro" id="IPR000700">
    <property type="entry name" value="PAS-assoc_C"/>
</dbReference>
<dbReference type="Pfam" id="PF00015">
    <property type="entry name" value="MCPsignal"/>
    <property type="match status" value="1"/>
</dbReference>
<dbReference type="PROSITE" id="PS50112">
    <property type="entry name" value="PAS"/>
    <property type="match status" value="2"/>
</dbReference>
<dbReference type="InterPro" id="IPR012312">
    <property type="entry name" value="Hemerythrin-like"/>
</dbReference>
<dbReference type="Gene3D" id="3.30.450.20">
    <property type="entry name" value="PAS domain"/>
    <property type="match status" value="2"/>
</dbReference>
<name>A0ABU0F712_9HYPH</name>